<dbReference type="OrthoDB" id="1934635at2759"/>
<dbReference type="RefSeq" id="XP_031391113.1">
    <property type="nucleotide sequence ID" value="XM_031535253.1"/>
</dbReference>
<proteinExistence type="predicted"/>
<organism evidence="2 3">
    <name type="scientific">Punica granatum</name>
    <name type="common">Pomegranate</name>
    <dbReference type="NCBI Taxonomy" id="22663"/>
    <lineage>
        <taxon>Eukaryota</taxon>
        <taxon>Viridiplantae</taxon>
        <taxon>Streptophyta</taxon>
        <taxon>Embryophyta</taxon>
        <taxon>Tracheophyta</taxon>
        <taxon>Spermatophyta</taxon>
        <taxon>Magnoliopsida</taxon>
        <taxon>eudicotyledons</taxon>
        <taxon>Gunneridae</taxon>
        <taxon>Pentapetalae</taxon>
        <taxon>rosids</taxon>
        <taxon>malvids</taxon>
        <taxon>Myrtales</taxon>
        <taxon>Lythraceae</taxon>
        <taxon>Punica</taxon>
    </lineage>
</organism>
<dbReference type="SUPFAM" id="SSF56672">
    <property type="entry name" value="DNA/RNA polymerases"/>
    <property type="match status" value="1"/>
</dbReference>
<dbReference type="Pfam" id="PF00078">
    <property type="entry name" value="RVT_1"/>
    <property type="match status" value="1"/>
</dbReference>
<evidence type="ECO:0000313" key="3">
    <source>
        <dbReference type="RefSeq" id="XP_031391113.1"/>
    </source>
</evidence>
<sequence>MYQRLQNLRQGTRSVDEYTNEFYQLVARNEIQETKDQLVARYIVVPRVQLQDTVNLFDHVNVSSAHKKALIVERQQNRAGSGMFSGGVAAVGTETGGAARAGGSSPVPGRPMRPANIGPIYVVGGNGEVEFDEEEEIVTGDGVPNLVVRRSCMTLRAANEEWLRNIFQSTCTIRNKICRFMIDSGSCENIVSAEAVQKLSLRSEPHPKSYKLAWLKKGGEVSVLKRVLVIFSIGSRYRDSVWCDVVMMDACHLLLGRPWQFDRSMSHDERTNKYNFTHKGLKIVLVPNRDRDTIEPESANSVTATNLLEVVEEGRTSYESLLILKEFQDAFLEELPNGLPPLRDIQHHIDLQPGAALPNRPRYKMSLTEHEELRRQVEELISKGFIRESMGLCAVRALLVPKKDGSWRICVDSRVINKITVRYRFPIPRLDDLLDQLSGARIFTKLDLKSGYHQIRIRVGDE</sequence>
<accession>A0A6P8DI12</accession>
<name>A0A6P8DI12_PUNGR</name>
<dbReference type="PANTHER" id="PTHR35046:SF18">
    <property type="entry name" value="RNA-DIRECTED DNA POLYMERASE"/>
    <property type="match status" value="1"/>
</dbReference>
<feature type="domain" description="Reverse transcriptase" evidence="1">
    <location>
        <begin position="400"/>
        <end position="458"/>
    </location>
</feature>
<dbReference type="CDD" id="cd01647">
    <property type="entry name" value="RT_LTR"/>
    <property type="match status" value="1"/>
</dbReference>
<dbReference type="InterPro" id="IPR000477">
    <property type="entry name" value="RT_dom"/>
</dbReference>
<dbReference type="CDD" id="cd00303">
    <property type="entry name" value="retropepsin_like"/>
    <property type="match status" value="1"/>
</dbReference>
<dbReference type="InterPro" id="IPR043502">
    <property type="entry name" value="DNA/RNA_pol_sf"/>
</dbReference>
<dbReference type="Gene3D" id="2.40.70.10">
    <property type="entry name" value="Acid Proteases"/>
    <property type="match status" value="1"/>
</dbReference>
<dbReference type="AlphaFoldDB" id="A0A6P8DI12"/>
<evidence type="ECO:0000259" key="1">
    <source>
        <dbReference type="Pfam" id="PF00078"/>
    </source>
</evidence>
<dbReference type="GeneID" id="116203503"/>
<dbReference type="SUPFAM" id="SSF50630">
    <property type="entry name" value="Acid proteases"/>
    <property type="match status" value="1"/>
</dbReference>
<reference evidence="2" key="1">
    <citation type="journal article" date="2020" name="Plant Biotechnol. J.">
        <title>The pomegranate (Punica granatum L.) draft genome dissects genetic divergence between soft- and hard-seeded cultivars.</title>
        <authorList>
            <person name="Luo X."/>
            <person name="Li H."/>
            <person name="Wu Z."/>
            <person name="Yao W."/>
            <person name="Zhao P."/>
            <person name="Cao D."/>
            <person name="Yu H."/>
            <person name="Li K."/>
            <person name="Poudel K."/>
            <person name="Zhao D."/>
            <person name="Zhang F."/>
            <person name="Xia X."/>
            <person name="Chen L."/>
            <person name="Wang Q."/>
            <person name="Jing D."/>
            <person name="Cao S."/>
        </authorList>
    </citation>
    <scope>NUCLEOTIDE SEQUENCE [LARGE SCALE GENOMIC DNA]</scope>
    <source>
        <strain evidence="2">cv. Tunisia</strain>
    </source>
</reference>
<dbReference type="Proteomes" id="UP000515151">
    <property type="component" value="Chromosome 1"/>
</dbReference>
<reference evidence="3" key="2">
    <citation type="submission" date="2025-08" db="UniProtKB">
        <authorList>
            <consortium name="RefSeq"/>
        </authorList>
    </citation>
    <scope>IDENTIFICATION</scope>
    <source>
        <tissue evidence="3">Leaf</tissue>
    </source>
</reference>
<keyword evidence="2" id="KW-1185">Reference proteome</keyword>
<dbReference type="InterPro" id="IPR021109">
    <property type="entry name" value="Peptidase_aspartic_dom_sf"/>
</dbReference>
<dbReference type="PANTHER" id="PTHR35046">
    <property type="entry name" value="ZINC KNUCKLE (CCHC-TYPE) FAMILY PROTEIN"/>
    <property type="match status" value="1"/>
</dbReference>
<gene>
    <name evidence="3" type="primary">LOC116203503</name>
</gene>
<protein>
    <submittedName>
        <fullName evidence="3">Uncharacterized protein LOC116203503</fullName>
    </submittedName>
</protein>
<evidence type="ECO:0000313" key="2">
    <source>
        <dbReference type="Proteomes" id="UP000515151"/>
    </source>
</evidence>
<dbReference type="Gene3D" id="3.10.10.10">
    <property type="entry name" value="HIV Type 1 Reverse Transcriptase, subunit A, domain 1"/>
    <property type="match status" value="1"/>
</dbReference>